<dbReference type="EMBL" id="WJQR01000005">
    <property type="protein sequence ID" value="MRI81559.1"/>
    <property type="molecule type" value="Genomic_DNA"/>
</dbReference>
<dbReference type="RefSeq" id="WP_153832462.1">
    <property type="nucleotide sequence ID" value="NZ_WJQR01000005.1"/>
</dbReference>
<dbReference type="Proteomes" id="UP000430975">
    <property type="component" value="Unassembled WGS sequence"/>
</dbReference>
<reference evidence="3 5" key="1">
    <citation type="submission" date="2019-11" db="EMBL/GenBank/DDBJ databases">
        <title>Characterisation of Fundicoccus ignavus gen. nov. sp. nov., a novel genus of the family Aerococcaceae from bulk tank milk.</title>
        <authorList>
            <person name="Siebert A."/>
            <person name="Huptas C."/>
            <person name="Wenning M."/>
            <person name="Scherer S."/>
            <person name="Doll E.V."/>
        </authorList>
    </citation>
    <scope>NUCLEOTIDE SEQUENCE [LARGE SCALE GENOMIC DNA]</scope>
    <source>
        <strain evidence="3 5">DSM 109652</strain>
    </source>
</reference>
<dbReference type="Proteomes" id="UP000469870">
    <property type="component" value="Unassembled WGS sequence"/>
</dbReference>
<gene>
    <name evidence="3" type="ORF">GF867_07385</name>
    <name evidence="2" type="ORF">GIY09_00585</name>
    <name evidence="1" type="ORF">GIY11_05965</name>
</gene>
<evidence type="ECO:0000313" key="4">
    <source>
        <dbReference type="Proteomes" id="UP000430975"/>
    </source>
</evidence>
<organism evidence="2 4">
    <name type="scientific">Fundicoccus ignavus</name>
    <dbReference type="NCBI Taxonomy" id="2664442"/>
    <lineage>
        <taxon>Bacteria</taxon>
        <taxon>Bacillati</taxon>
        <taxon>Bacillota</taxon>
        <taxon>Bacilli</taxon>
        <taxon>Lactobacillales</taxon>
        <taxon>Aerococcaceae</taxon>
        <taxon>Fundicoccus</taxon>
    </lineage>
</organism>
<accession>A0A6I2G9E5</accession>
<evidence type="ECO:0000313" key="2">
    <source>
        <dbReference type="EMBL" id="MRI84400.1"/>
    </source>
</evidence>
<evidence type="ECO:0000313" key="6">
    <source>
        <dbReference type="Proteomes" id="UP000469870"/>
    </source>
</evidence>
<keyword evidence="4" id="KW-1185">Reference proteome</keyword>
<comment type="caution">
    <text evidence="2">The sequence shown here is derived from an EMBL/GenBank/DDBJ whole genome shotgun (WGS) entry which is preliminary data.</text>
</comment>
<proteinExistence type="predicted"/>
<dbReference type="EMBL" id="WJQT01000009">
    <property type="protein sequence ID" value="MRJ47383.1"/>
    <property type="molecule type" value="Genomic_DNA"/>
</dbReference>
<sequence>MGRINLYVHYDSVTNHIMTRAISLRSSDFNEQYMPTNLILGEAPPEFGRFDAQTNFKILRGHTEVYDYMEMCRKENIRMSNWIDFESIELMHQLSPTEISELLYLFHAHKTLRSAFFYKLQNNYVFLTLPNGLNKMYYRHVTHFYLRFQRVIQEETSKLVNEGKSRFFGKKLVVASLPTVIVEQLSPLFASGIKINYSQAEQREHTWRIPLMIIEDELTLLSQNQALNESVGVLIYDTQGQTWQLELLIDLES</sequence>
<dbReference type="Proteomes" id="UP000440066">
    <property type="component" value="Unassembled WGS sequence"/>
</dbReference>
<reference evidence="4 6" key="2">
    <citation type="submission" date="2019-11" db="EMBL/GenBank/DDBJ databases">
        <title>Characterisation of Fundicoccus ignavus gen. nov. sp. nov., a novel genus of the family Aerococcaceae isolated from bulk tank milk.</title>
        <authorList>
            <person name="Siebert A."/>
            <person name="Huptas C."/>
            <person name="Wenning M."/>
            <person name="Scherer S."/>
            <person name="Doll E.V."/>
        </authorList>
    </citation>
    <scope>NUCLEOTIDE SEQUENCE [LARGE SCALE GENOMIC DNA]</scope>
    <source>
        <strain evidence="1 6">DSM 109653</strain>
        <strain evidence="2 4">WS4759</strain>
    </source>
</reference>
<name>A0A6I2G9E5_9LACT</name>
<evidence type="ECO:0000313" key="5">
    <source>
        <dbReference type="Proteomes" id="UP000440066"/>
    </source>
</evidence>
<evidence type="ECO:0000313" key="3">
    <source>
        <dbReference type="EMBL" id="MRJ47383.1"/>
    </source>
</evidence>
<dbReference type="EMBL" id="WJQS01000001">
    <property type="protein sequence ID" value="MRI84400.1"/>
    <property type="molecule type" value="Genomic_DNA"/>
</dbReference>
<protein>
    <submittedName>
        <fullName evidence="2">Uncharacterized protein</fullName>
    </submittedName>
</protein>
<evidence type="ECO:0000313" key="1">
    <source>
        <dbReference type="EMBL" id="MRI81559.1"/>
    </source>
</evidence>
<dbReference type="AlphaFoldDB" id="A0A6I2G9E5"/>